<dbReference type="Proteomes" id="UP000241546">
    <property type="component" value="Unassembled WGS sequence"/>
</dbReference>
<protein>
    <recommendedName>
        <fullName evidence="2">Nephrocystin 3-like N-terminal domain-containing protein</fullName>
    </recommendedName>
</protein>
<evidence type="ECO:0000313" key="3">
    <source>
        <dbReference type="EMBL" id="PTB65611.1"/>
    </source>
</evidence>
<dbReference type="PANTHER" id="PTHR10039:SF16">
    <property type="entry name" value="GPI INOSITOL-DEACYLASE"/>
    <property type="match status" value="1"/>
</dbReference>
<reference evidence="4" key="1">
    <citation type="submission" date="2016-07" db="EMBL/GenBank/DDBJ databases">
        <title>Multiple horizontal gene transfer events from other fungi enriched the ability of initially mycotrophic Trichoderma (Ascomycota) to feed on dead plant biomass.</title>
        <authorList>
            <consortium name="DOE Joint Genome Institute"/>
            <person name="Atanasova L."/>
            <person name="Chenthamara K."/>
            <person name="Zhang J."/>
            <person name="Grujic M."/>
            <person name="Henrissat B."/>
            <person name="Kuo A."/>
            <person name="Aerts A."/>
            <person name="Salamov A."/>
            <person name="Lipzen A."/>
            <person name="Labutti K."/>
            <person name="Barry K."/>
            <person name="Miao Y."/>
            <person name="Rahimi M.J."/>
            <person name="Shen Q."/>
            <person name="Grigoriev I.V."/>
            <person name="Kubicek C.P."/>
            <person name="Druzhinina I.S."/>
        </authorList>
    </citation>
    <scope>NUCLEOTIDE SEQUENCE [LARGE SCALE GENOMIC DNA]</scope>
    <source>
        <strain evidence="4">TUCIM 6016</strain>
    </source>
</reference>
<name>A0A2T4B8S2_9HYPO</name>
<dbReference type="OrthoDB" id="7464126at2759"/>
<dbReference type="RefSeq" id="XP_024748931.1">
    <property type="nucleotide sequence ID" value="XM_024893460.1"/>
</dbReference>
<dbReference type="EMBL" id="KZ680214">
    <property type="protein sequence ID" value="PTB65611.1"/>
    <property type="molecule type" value="Genomic_DNA"/>
</dbReference>
<dbReference type="InterPro" id="IPR056884">
    <property type="entry name" value="NPHP3-like_N"/>
</dbReference>
<sequence>MAGAVQSEQGEGGCFAALSSYLERRKKTIDDSDLWYRAYQKLDDKTKKWIEDASKSDNGEGKAQDLDTLVTLVRKREEEYKNETPKLRVGGYEIVWRNYANRVVMWVTAIGDISMGFAPAPSPVVWSALRVLLKANVSQCEDLAAILGCAEKVLRLVRHGKVYEDVYLTGDSCNTAAQNLQEALVDLYKSLMELLSHAFTRLNEGQGKQLLRALVSGGQGAKLVSTLAEQERKISIAAQGCGAIASQEHQRSLKNLDEPLRNVEDTVKRLVEKIGHDALEQALEYISDIPIGEQQQENSLNGKNLIVLRLYGSKATKAECDEGFAYFYCSRSDPARKERRNFSLAECETALMELVNFYPRTTFVLDALDECEMDSREALARILRNLIDKGEGTVKVFIASRKEADIEDYLGSQRLVAISTADNRNDIEKYIEEEVAKSGSVWRSVSAEVKEQVRRTIGEKSDGMFRWAYLQWQQLKRLRTNESIHPIDEATLESICSHLVVLDSQRKVWKFPHASVAEYFETQHKSWMNNAFPDVAILLVSCLIDCYSKWTPSDSRVETYDFLEETPDLDNHLDPRHPLQKYAMPKDDKSIRDSSTLFGNQRPSTILQSTVSSMV</sequence>
<keyword evidence="1" id="KW-0677">Repeat</keyword>
<evidence type="ECO:0000256" key="1">
    <source>
        <dbReference type="ARBA" id="ARBA00022737"/>
    </source>
</evidence>
<organism evidence="3 4">
    <name type="scientific">Trichoderma citrinoviride</name>
    <dbReference type="NCBI Taxonomy" id="58853"/>
    <lineage>
        <taxon>Eukaryota</taxon>
        <taxon>Fungi</taxon>
        <taxon>Dikarya</taxon>
        <taxon>Ascomycota</taxon>
        <taxon>Pezizomycotina</taxon>
        <taxon>Sordariomycetes</taxon>
        <taxon>Hypocreomycetidae</taxon>
        <taxon>Hypocreales</taxon>
        <taxon>Hypocreaceae</taxon>
        <taxon>Trichoderma</taxon>
    </lineage>
</organism>
<accession>A0A2T4B8S2</accession>
<evidence type="ECO:0000259" key="2">
    <source>
        <dbReference type="Pfam" id="PF24883"/>
    </source>
</evidence>
<keyword evidence="4" id="KW-1185">Reference proteome</keyword>
<gene>
    <name evidence="3" type="ORF">BBK36DRAFT_1141564</name>
</gene>
<dbReference type="PANTHER" id="PTHR10039">
    <property type="entry name" value="AMELOGENIN"/>
    <property type="match status" value="1"/>
</dbReference>
<feature type="domain" description="Nephrocystin 3-like N-terminal" evidence="2">
    <location>
        <begin position="336"/>
        <end position="401"/>
    </location>
</feature>
<proteinExistence type="predicted"/>
<evidence type="ECO:0000313" key="4">
    <source>
        <dbReference type="Proteomes" id="UP000241546"/>
    </source>
</evidence>
<dbReference type="Pfam" id="PF24883">
    <property type="entry name" value="NPHP3_N"/>
    <property type="match status" value="1"/>
</dbReference>
<dbReference type="GeneID" id="36601578"/>
<dbReference type="AlphaFoldDB" id="A0A2T4B8S2"/>